<dbReference type="Pfam" id="PF12811">
    <property type="entry name" value="BaxI_1"/>
    <property type="match status" value="1"/>
</dbReference>
<feature type="compositionally biased region" description="Polar residues" evidence="1">
    <location>
        <begin position="1"/>
        <end position="12"/>
    </location>
</feature>
<keyword evidence="4" id="KW-1185">Reference proteome</keyword>
<feature type="transmembrane region" description="Helical" evidence="2">
    <location>
        <begin position="183"/>
        <end position="205"/>
    </location>
</feature>
<keyword evidence="2" id="KW-0472">Membrane</keyword>
<name>A0A4R4WLM2_9ACTN</name>
<feature type="transmembrane region" description="Helical" evidence="2">
    <location>
        <begin position="149"/>
        <end position="171"/>
    </location>
</feature>
<evidence type="ECO:0000313" key="4">
    <source>
        <dbReference type="Proteomes" id="UP000295172"/>
    </source>
</evidence>
<evidence type="ECO:0000256" key="2">
    <source>
        <dbReference type="SAM" id="Phobius"/>
    </source>
</evidence>
<dbReference type="InterPro" id="IPR010539">
    <property type="entry name" value="BaxI_1-like"/>
</dbReference>
<protein>
    <recommendedName>
        <fullName evidence="5">Bax inhibitor-1/YccA family protein</fullName>
    </recommendedName>
</protein>
<feature type="compositionally biased region" description="Low complexity" evidence="1">
    <location>
        <begin position="48"/>
        <end position="57"/>
    </location>
</feature>
<dbReference type="AlphaFoldDB" id="A0A4R4WLM2"/>
<feature type="transmembrane region" description="Helical" evidence="2">
    <location>
        <begin position="254"/>
        <end position="276"/>
    </location>
</feature>
<keyword evidence="2" id="KW-0812">Transmembrane</keyword>
<accession>A0A4R4WLM2</accession>
<dbReference type="Proteomes" id="UP000295172">
    <property type="component" value="Unassembled WGS sequence"/>
</dbReference>
<dbReference type="OrthoDB" id="116480at2"/>
<dbReference type="PIRSF" id="PIRSF009160">
    <property type="entry name" value="UCP009160"/>
    <property type="match status" value="1"/>
</dbReference>
<comment type="caution">
    <text evidence="3">The sequence shown here is derived from an EMBL/GenBank/DDBJ whole genome shotgun (WGS) entry which is preliminary data.</text>
</comment>
<dbReference type="EMBL" id="SMKR01000172">
    <property type="protein sequence ID" value="TDD16585.1"/>
    <property type="molecule type" value="Genomic_DNA"/>
</dbReference>
<reference evidence="3 4" key="1">
    <citation type="submission" date="2019-02" db="EMBL/GenBank/DDBJ databases">
        <title>Draft genome sequences of novel Actinobacteria.</title>
        <authorList>
            <person name="Sahin N."/>
            <person name="Ay H."/>
            <person name="Saygin H."/>
        </authorList>
    </citation>
    <scope>NUCLEOTIDE SEQUENCE [LARGE SCALE GENOMIC DNA]</scope>
    <source>
        <strain evidence="3 4">16K104</strain>
    </source>
</reference>
<feature type="compositionally biased region" description="Low complexity" evidence="1">
    <location>
        <begin position="15"/>
        <end position="39"/>
    </location>
</feature>
<evidence type="ECO:0000313" key="3">
    <source>
        <dbReference type="EMBL" id="TDD16585.1"/>
    </source>
</evidence>
<sequence>MQSSNPVLNRSSAFAPGQGQAYPGAAPYGQPGPYGQQPGQYGGPGMPPQQYQGAPAGSRPMTMDDVIVRTAATLGVVAVVAAIAWNMIPVSLVTPAFLGGALLAFVLAMVLSFSRRINPALVMVFAAAEGVFLGIGSKFIANWVGDSGIIVQAVLATMVTAGLTLATYKYFAIKVTPRFTKMVIIATMGFAGVILINFVASLFGFNSGIGGFGPMGLLFAAIGAGLAVFNLILDFDMIEQGVKHGAPQSEAWRAAFGLTVTLVWLYWNLLRILAILRGGD</sequence>
<dbReference type="PANTHER" id="PTHR41282:SF1">
    <property type="entry name" value="CONSERVED TRANSMEMBRANE PROTEIN-RELATED"/>
    <property type="match status" value="1"/>
</dbReference>
<dbReference type="RefSeq" id="WP_132326116.1">
    <property type="nucleotide sequence ID" value="NZ_SMKR01000172.1"/>
</dbReference>
<feature type="transmembrane region" description="Helical" evidence="2">
    <location>
        <begin position="120"/>
        <end position="143"/>
    </location>
</feature>
<feature type="transmembrane region" description="Helical" evidence="2">
    <location>
        <begin position="211"/>
        <end position="233"/>
    </location>
</feature>
<feature type="region of interest" description="Disordered" evidence="1">
    <location>
        <begin position="1"/>
        <end position="58"/>
    </location>
</feature>
<organism evidence="3 4">
    <name type="scientific">Kribbella turkmenica</name>
    <dbReference type="NCBI Taxonomy" id="2530375"/>
    <lineage>
        <taxon>Bacteria</taxon>
        <taxon>Bacillati</taxon>
        <taxon>Actinomycetota</taxon>
        <taxon>Actinomycetes</taxon>
        <taxon>Propionibacteriales</taxon>
        <taxon>Kribbellaceae</taxon>
        <taxon>Kribbella</taxon>
    </lineage>
</organism>
<feature type="transmembrane region" description="Helical" evidence="2">
    <location>
        <begin position="94"/>
        <end position="113"/>
    </location>
</feature>
<proteinExistence type="predicted"/>
<evidence type="ECO:0008006" key="5">
    <source>
        <dbReference type="Google" id="ProtNLM"/>
    </source>
</evidence>
<feature type="transmembrane region" description="Helical" evidence="2">
    <location>
        <begin position="66"/>
        <end position="88"/>
    </location>
</feature>
<evidence type="ECO:0000256" key="1">
    <source>
        <dbReference type="SAM" id="MobiDB-lite"/>
    </source>
</evidence>
<keyword evidence="2" id="KW-1133">Transmembrane helix</keyword>
<dbReference type="PANTHER" id="PTHR41282">
    <property type="entry name" value="CONSERVED TRANSMEMBRANE PROTEIN-RELATED"/>
    <property type="match status" value="1"/>
</dbReference>
<gene>
    <name evidence="3" type="ORF">E1218_29445</name>
</gene>